<dbReference type="Proteomes" id="UP000265080">
    <property type="component" value="Chromosome 4"/>
</dbReference>
<reference evidence="5" key="2">
    <citation type="submission" date="2025-08" db="UniProtKB">
        <authorList>
            <consortium name="Ensembl"/>
        </authorList>
    </citation>
    <scope>IDENTIFICATION</scope>
</reference>
<dbReference type="GO" id="GO:0006631">
    <property type="term" value="P:fatty acid metabolic process"/>
    <property type="evidence" value="ECO:0007669"/>
    <property type="project" value="TreeGrafter"/>
</dbReference>
<dbReference type="InterPro" id="IPR006862">
    <property type="entry name" value="Thio_Ohase/aa_AcTrfase"/>
</dbReference>
<dbReference type="SUPFAM" id="SSF53474">
    <property type="entry name" value="alpha/beta-Hydrolases"/>
    <property type="match status" value="1"/>
</dbReference>
<dbReference type="InterPro" id="IPR014940">
    <property type="entry name" value="BAAT_C"/>
</dbReference>
<sequence>YVGSNPLTCCVSLSVHPSRGLMDEKFIILVQKALPGFQLTIHASYHCEDGNSWEAFAHYTADAGGTVNSVDKFVLLLHSFTGYHDGSTVEPQTSSRQLRKKNVQTPMEVTISVYQGHQTEGFVDQVPLASVLVERWYMAPGVHRIPITEEGLTATLFLPAGPGPFPGLLDLWGGAGQLVEYRAALLASHGIASLALDYLTSKTAYRVLQKHPQVCGSRIAMLGLSLGASFTLKMAVYSQVMKLRCAVCIGGSHVQPVDGSVEQKTRFSEQNETIFRDLLLPIPTDPSLKVDVGQLQCALLLVVGEDDQNWPAAESAKDMKEMMERAGNSHLLTILSYPKTGHRIEPPYTPHVRAGIFRTVDTRQKVMALWGGQTVEHSHAQEDAWKKILVFLRENLYDGTDTGVTTSNQDDCA</sequence>
<dbReference type="Pfam" id="PF08840">
    <property type="entry name" value="BAAT_C"/>
    <property type="match status" value="1"/>
</dbReference>
<organism evidence="5 6">
    <name type="scientific">Amphiprion percula</name>
    <name type="common">Orange clownfish</name>
    <name type="synonym">Lutjanus percula</name>
    <dbReference type="NCBI Taxonomy" id="161767"/>
    <lineage>
        <taxon>Eukaryota</taxon>
        <taxon>Metazoa</taxon>
        <taxon>Chordata</taxon>
        <taxon>Craniata</taxon>
        <taxon>Vertebrata</taxon>
        <taxon>Euteleostomi</taxon>
        <taxon>Actinopterygii</taxon>
        <taxon>Neopterygii</taxon>
        <taxon>Teleostei</taxon>
        <taxon>Neoteleostei</taxon>
        <taxon>Acanthomorphata</taxon>
        <taxon>Ovalentaria</taxon>
        <taxon>Pomacentridae</taxon>
        <taxon>Amphiprion</taxon>
    </lineage>
</organism>
<dbReference type="Gene3D" id="2.60.40.2240">
    <property type="entry name" value="Acyl-CoA thioester hydrolase/BAAT N-terminal domain"/>
    <property type="match status" value="1"/>
</dbReference>
<feature type="active site" description="Charge relay system" evidence="2">
    <location>
        <position position="342"/>
    </location>
</feature>
<reference evidence="5" key="3">
    <citation type="submission" date="2025-09" db="UniProtKB">
        <authorList>
            <consortium name="Ensembl"/>
        </authorList>
    </citation>
    <scope>IDENTIFICATION</scope>
</reference>
<evidence type="ECO:0000313" key="6">
    <source>
        <dbReference type="Proteomes" id="UP000265080"/>
    </source>
</evidence>
<dbReference type="InterPro" id="IPR016662">
    <property type="entry name" value="Acyl-CoA_thioEstase_long-chain"/>
</dbReference>
<proteinExistence type="inferred from homology"/>
<dbReference type="PANTHER" id="PTHR10824:SF36">
    <property type="entry name" value="ACYL-COA THIOESTERASE 17-RELATED"/>
    <property type="match status" value="1"/>
</dbReference>
<evidence type="ECO:0000259" key="4">
    <source>
        <dbReference type="Pfam" id="PF08840"/>
    </source>
</evidence>
<keyword evidence="6" id="KW-1185">Reference proteome</keyword>
<feature type="domain" description="BAAT/Acyl-CoA thioester hydrolase C-terminal" evidence="4">
    <location>
        <begin position="203"/>
        <end position="397"/>
    </location>
</feature>
<feature type="active site" description="Charge relay system" evidence="2">
    <location>
        <position position="307"/>
    </location>
</feature>
<evidence type="ECO:0000256" key="1">
    <source>
        <dbReference type="ARBA" id="ARBA00006538"/>
    </source>
</evidence>
<protein>
    <recommendedName>
        <fullName evidence="7">Acyl-CoA thioesterase 19</fullName>
    </recommendedName>
</protein>
<dbReference type="InterPro" id="IPR042490">
    <property type="entry name" value="Thio_Ohase/BAAT_N"/>
</dbReference>
<dbReference type="GeneTree" id="ENSGT01010000222336"/>
<dbReference type="GO" id="GO:0047617">
    <property type="term" value="F:fatty acyl-CoA hydrolase activity"/>
    <property type="evidence" value="ECO:0007669"/>
    <property type="project" value="TreeGrafter"/>
</dbReference>
<dbReference type="InterPro" id="IPR029058">
    <property type="entry name" value="AB_hydrolase_fold"/>
</dbReference>
<evidence type="ECO:0000256" key="2">
    <source>
        <dbReference type="PIRSR" id="PIRSR016521-1"/>
    </source>
</evidence>
<dbReference type="Ensembl" id="ENSAPET00000030375.1">
    <property type="protein sequence ID" value="ENSAPEP00000029580.1"/>
    <property type="gene ID" value="ENSAPEG00000020889.1"/>
</dbReference>
<dbReference type="AlphaFoldDB" id="A0A3P8TTX1"/>
<name>A0A3P8TTX1_AMPPE</name>
<dbReference type="PANTHER" id="PTHR10824">
    <property type="entry name" value="ACYL-COENZYME A THIOESTERASE-RELATED"/>
    <property type="match status" value="1"/>
</dbReference>
<dbReference type="PIRSF" id="PIRSF016521">
    <property type="entry name" value="Acyl-CoA_hydro"/>
    <property type="match status" value="1"/>
</dbReference>
<dbReference type="Gene3D" id="3.40.50.1820">
    <property type="entry name" value="alpha/beta hydrolase"/>
    <property type="match status" value="1"/>
</dbReference>
<evidence type="ECO:0000313" key="5">
    <source>
        <dbReference type="Ensembl" id="ENSAPEP00000029580.1"/>
    </source>
</evidence>
<evidence type="ECO:0008006" key="7">
    <source>
        <dbReference type="Google" id="ProtNLM"/>
    </source>
</evidence>
<accession>A0A3P8TTX1</accession>
<evidence type="ECO:0000259" key="3">
    <source>
        <dbReference type="Pfam" id="PF04775"/>
    </source>
</evidence>
<dbReference type="Pfam" id="PF04775">
    <property type="entry name" value="Bile_Hydr_Trans"/>
    <property type="match status" value="1"/>
</dbReference>
<comment type="similarity">
    <text evidence="1">Belongs to the C/M/P thioester hydrolase family.</text>
</comment>
<feature type="active site" description="Charge relay system" evidence="2">
    <location>
        <position position="225"/>
    </location>
</feature>
<dbReference type="GO" id="GO:0006637">
    <property type="term" value="P:acyl-CoA metabolic process"/>
    <property type="evidence" value="ECO:0007669"/>
    <property type="project" value="InterPro"/>
</dbReference>
<reference evidence="5 6" key="1">
    <citation type="submission" date="2018-03" db="EMBL/GenBank/DDBJ databases">
        <title>Finding Nemo's genes: A chromosome-scale reference assembly of the genome of the orange clownfish Amphiprion percula.</title>
        <authorList>
            <person name="Lehmann R."/>
        </authorList>
    </citation>
    <scope>NUCLEOTIDE SEQUENCE</scope>
</reference>
<feature type="domain" description="Acyl-CoA thioester hydrolase/bile acid-CoA amino acid N-acetyltransferase" evidence="3">
    <location>
        <begin position="23"/>
        <end position="149"/>
    </location>
</feature>